<dbReference type="Proteomes" id="UP000689195">
    <property type="component" value="Unassembled WGS sequence"/>
</dbReference>
<comment type="caution">
    <text evidence="2">The sequence shown here is derived from an EMBL/GenBank/DDBJ whole genome shotgun (WGS) entry which is preliminary data.</text>
</comment>
<feature type="compositionally biased region" description="Polar residues" evidence="1">
    <location>
        <begin position="25"/>
        <end position="34"/>
    </location>
</feature>
<evidence type="ECO:0000256" key="1">
    <source>
        <dbReference type="SAM" id="MobiDB-lite"/>
    </source>
</evidence>
<feature type="compositionally biased region" description="Low complexity" evidence="1">
    <location>
        <begin position="66"/>
        <end position="80"/>
    </location>
</feature>
<reference evidence="2" key="1">
    <citation type="submission" date="2021-01" db="EMBL/GenBank/DDBJ databases">
        <authorList>
            <consortium name="Genoscope - CEA"/>
            <person name="William W."/>
        </authorList>
    </citation>
    <scope>NUCLEOTIDE SEQUENCE</scope>
</reference>
<feature type="region of interest" description="Disordered" evidence="1">
    <location>
        <begin position="62"/>
        <end position="88"/>
    </location>
</feature>
<feature type="region of interest" description="Disordered" evidence="1">
    <location>
        <begin position="1"/>
        <end position="38"/>
    </location>
</feature>
<keyword evidence="3" id="KW-1185">Reference proteome</keyword>
<evidence type="ECO:0000313" key="3">
    <source>
        <dbReference type="Proteomes" id="UP000689195"/>
    </source>
</evidence>
<evidence type="ECO:0000313" key="2">
    <source>
        <dbReference type="EMBL" id="CAD8191234.1"/>
    </source>
</evidence>
<organism evidence="2 3">
    <name type="scientific">Paramecium pentaurelia</name>
    <dbReference type="NCBI Taxonomy" id="43138"/>
    <lineage>
        <taxon>Eukaryota</taxon>
        <taxon>Sar</taxon>
        <taxon>Alveolata</taxon>
        <taxon>Ciliophora</taxon>
        <taxon>Intramacronucleata</taxon>
        <taxon>Oligohymenophorea</taxon>
        <taxon>Peniculida</taxon>
        <taxon>Parameciidae</taxon>
        <taxon>Paramecium</taxon>
    </lineage>
</organism>
<protein>
    <submittedName>
        <fullName evidence="2">Uncharacterized protein</fullName>
    </submittedName>
</protein>
<gene>
    <name evidence="2" type="ORF">PPENT_87.1.T0980149</name>
</gene>
<dbReference type="EMBL" id="CAJJDO010000098">
    <property type="protein sequence ID" value="CAD8191234.1"/>
    <property type="molecule type" value="Genomic_DNA"/>
</dbReference>
<accession>A0A8S1WMF5</accession>
<sequence length="239" mass="28323">MLPRETSPQEKSSAKQLELKRQKSSRFTISNQMMKRSPTRFLKEMKSLKKYVKQNTLKSLKKFQPYENNDQNSSDSSEYNNVDEKLNPSEKKISIPNLSFKETFFISMAQQEQLTNNSSDQNCSNITNKHMLKNLKKCFGDSSSICEINSQDQLLDKRQENFHFQDQIEESEIQQIEKVEYCVEDLDPRILKKYQKHKELNPFEDPYYVVLTPLHGLDRLKHELKVIQLFNLFRNIMII</sequence>
<name>A0A8S1WMF5_9CILI</name>
<proteinExistence type="predicted"/>
<dbReference type="AlphaFoldDB" id="A0A8S1WMF5"/>